<sequence>MDTPVSDLRILVDGVDLAGDVIEYQVETPRIVHNLGDYFDGANVLGPVGFVCCVRGVWNDERTLLLAQARERDDECFVTVAKGDLALEVPCDVSAFRSIRLDDGRQGWEAAFVMAKSLCSTAVVTWKELVA</sequence>
<gene>
    <name evidence="1" type="ORF">UK23_29585</name>
</gene>
<organism evidence="1 2">
    <name type="scientific">Lentzea aerocolonigenes</name>
    <name type="common">Lechevalieria aerocolonigenes</name>
    <name type="synonym">Saccharothrix aerocolonigenes</name>
    <dbReference type="NCBI Taxonomy" id="68170"/>
    <lineage>
        <taxon>Bacteria</taxon>
        <taxon>Bacillati</taxon>
        <taxon>Actinomycetota</taxon>
        <taxon>Actinomycetes</taxon>
        <taxon>Pseudonocardiales</taxon>
        <taxon>Pseudonocardiaceae</taxon>
        <taxon>Lentzea</taxon>
    </lineage>
</organism>
<proteinExistence type="predicted"/>
<name>A0A0F0GQX7_LENAE</name>
<dbReference type="RefSeq" id="WP_045314960.1">
    <property type="nucleotide sequence ID" value="NZ_JYJG01000248.1"/>
</dbReference>
<accession>A0A0F0GQX7</accession>
<reference evidence="1 2" key="1">
    <citation type="submission" date="2015-02" db="EMBL/GenBank/DDBJ databases">
        <authorList>
            <person name="Ju K.-S."/>
            <person name="Doroghazi J.R."/>
            <person name="Metcalf W."/>
        </authorList>
    </citation>
    <scope>NUCLEOTIDE SEQUENCE [LARGE SCALE GENOMIC DNA]</scope>
    <source>
        <strain evidence="1 2">NRRL B-16140</strain>
    </source>
</reference>
<dbReference type="OrthoDB" id="9898754at2"/>
<dbReference type="PATRIC" id="fig|68170.10.peg.7753"/>
<evidence type="ECO:0000313" key="1">
    <source>
        <dbReference type="EMBL" id="KJK44377.1"/>
    </source>
</evidence>
<protein>
    <submittedName>
        <fullName evidence="1">Uncharacterized protein</fullName>
    </submittedName>
</protein>
<evidence type="ECO:0000313" key="2">
    <source>
        <dbReference type="Proteomes" id="UP000033393"/>
    </source>
</evidence>
<dbReference type="AlphaFoldDB" id="A0A0F0GQX7"/>
<dbReference type="Proteomes" id="UP000033393">
    <property type="component" value="Unassembled WGS sequence"/>
</dbReference>
<keyword evidence="2" id="KW-1185">Reference proteome</keyword>
<comment type="caution">
    <text evidence="1">The sequence shown here is derived from an EMBL/GenBank/DDBJ whole genome shotgun (WGS) entry which is preliminary data.</text>
</comment>
<dbReference type="EMBL" id="JYJG01000248">
    <property type="protein sequence ID" value="KJK44377.1"/>
    <property type="molecule type" value="Genomic_DNA"/>
</dbReference>